<accession>A0A3N5Y3X0</accession>
<dbReference type="RefSeq" id="WP_124026797.1">
    <property type="nucleotide sequence ID" value="NZ_JBHRSN010000005.1"/>
</dbReference>
<evidence type="ECO:0000313" key="2">
    <source>
        <dbReference type="Proteomes" id="UP000275281"/>
    </source>
</evidence>
<organism evidence="1 2">
    <name type="scientific">Alteromonas sediminis</name>
    <dbReference type="NCBI Taxonomy" id="2259342"/>
    <lineage>
        <taxon>Bacteria</taxon>
        <taxon>Pseudomonadati</taxon>
        <taxon>Pseudomonadota</taxon>
        <taxon>Gammaproteobacteria</taxon>
        <taxon>Alteromonadales</taxon>
        <taxon>Alteromonadaceae</taxon>
        <taxon>Alteromonas/Salinimonas group</taxon>
        <taxon>Alteromonas</taxon>
    </lineage>
</organism>
<name>A0A3N5Y3X0_9ALTE</name>
<dbReference type="AlphaFoldDB" id="A0A3N5Y3X0"/>
<sequence>MKAKTTSIIRKYKRSSRSPFSGDDSTILLLATIENIDSLQLRFDRYVYLHRDDVGRWLGISLSNQLVDEFDDGKGKYRSGIHMIEVLFKLKDEIVTFLAHFSDDISTILGLDAARWLEAATPGWRKALCDAGMISDS</sequence>
<protein>
    <submittedName>
        <fullName evidence="1">Uncharacterized protein</fullName>
    </submittedName>
</protein>
<dbReference type="EMBL" id="RPOK01000001">
    <property type="protein sequence ID" value="RPJ68797.1"/>
    <property type="molecule type" value="Genomic_DNA"/>
</dbReference>
<gene>
    <name evidence="1" type="ORF">DRW07_05245</name>
</gene>
<reference evidence="1 2" key="1">
    <citation type="submission" date="2018-11" db="EMBL/GenBank/DDBJ databases">
        <authorList>
            <person name="Ye M.-Q."/>
            <person name="Du Z.-J."/>
        </authorList>
    </citation>
    <scope>NUCLEOTIDE SEQUENCE [LARGE SCALE GENOMIC DNA]</scope>
    <source>
        <strain evidence="1 2">U0105</strain>
    </source>
</reference>
<keyword evidence="2" id="KW-1185">Reference proteome</keyword>
<dbReference type="OrthoDB" id="6304525at2"/>
<comment type="caution">
    <text evidence="1">The sequence shown here is derived from an EMBL/GenBank/DDBJ whole genome shotgun (WGS) entry which is preliminary data.</text>
</comment>
<proteinExistence type="predicted"/>
<dbReference type="Proteomes" id="UP000275281">
    <property type="component" value="Unassembled WGS sequence"/>
</dbReference>
<evidence type="ECO:0000313" key="1">
    <source>
        <dbReference type="EMBL" id="RPJ68797.1"/>
    </source>
</evidence>